<evidence type="ECO:0000313" key="10">
    <source>
        <dbReference type="Proteomes" id="UP001182556"/>
    </source>
</evidence>
<feature type="domain" description="ERCC1-like central" evidence="8">
    <location>
        <begin position="103"/>
        <end position="209"/>
    </location>
</feature>
<evidence type="ECO:0000256" key="2">
    <source>
        <dbReference type="ARBA" id="ARBA00008283"/>
    </source>
</evidence>
<dbReference type="Gene3D" id="3.40.50.10130">
    <property type="match status" value="1"/>
</dbReference>
<dbReference type="InterPro" id="IPR004579">
    <property type="entry name" value="ERCC1/RAD10/SWI10"/>
</dbReference>
<gene>
    <name evidence="9" type="ORF">DB88DRAFT_441099</name>
</gene>
<dbReference type="InterPro" id="IPR011335">
    <property type="entry name" value="Restrct_endonuc-II-like"/>
</dbReference>
<dbReference type="SUPFAM" id="SSF47781">
    <property type="entry name" value="RuvA domain 2-like"/>
    <property type="match status" value="1"/>
</dbReference>
<dbReference type="AlphaFoldDB" id="A0AAD9CY37"/>
<dbReference type="PANTHER" id="PTHR12749">
    <property type="entry name" value="EXCISION REPAIR CROSS-COMPLEMENTING 1 ERCC1"/>
    <property type="match status" value="1"/>
</dbReference>
<dbReference type="FunFam" id="3.40.50.10130:FF:000001">
    <property type="entry name" value="DNA excision repair protein ERCC-1"/>
    <property type="match status" value="1"/>
</dbReference>
<dbReference type="InterPro" id="IPR047260">
    <property type="entry name" value="ERCC1-like_central_dom"/>
</dbReference>
<feature type="region of interest" description="Disordered" evidence="7">
    <location>
        <begin position="1"/>
        <end position="89"/>
    </location>
</feature>
<dbReference type="GO" id="GO:0000110">
    <property type="term" value="C:nucleotide-excision repair factor 1 complex"/>
    <property type="evidence" value="ECO:0007669"/>
    <property type="project" value="TreeGrafter"/>
</dbReference>
<organism evidence="9 10">
    <name type="scientific">Papiliotrema laurentii</name>
    <name type="common">Cryptococcus laurentii</name>
    <dbReference type="NCBI Taxonomy" id="5418"/>
    <lineage>
        <taxon>Eukaryota</taxon>
        <taxon>Fungi</taxon>
        <taxon>Dikarya</taxon>
        <taxon>Basidiomycota</taxon>
        <taxon>Agaricomycotina</taxon>
        <taxon>Tremellomycetes</taxon>
        <taxon>Tremellales</taxon>
        <taxon>Rhynchogastremaceae</taxon>
        <taxon>Papiliotrema</taxon>
    </lineage>
</organism>
<dbReference type="EMBL" id="JAODAN010000008">
    <property type="protein sequence ID" value="KAK1922718.1"/>
    <property type="molecule type" value="Genomic_DNA"/>
</dbReference>
<dbReference type="GO" id="GO:0070522">
    <property type="term" value="C:ERCC4-ERCC1 complex"/>
    <property type="evidence" value="ECO:0007669"/>
    <property type="project" value="TreeGrafter"/>
</dbReference>
<reference evidence="9" key="1">
    <citation type="submission" date="2023-02" db="EMBL/GenBank/DDBJ databases">
        <title>Identification and recombinant expression of a fungal hydrolase from Papiliotrema laurentii that hydrolyzes apple cutin and clears colloidal polyester polyurethane.</title>
        <authorList>
            <consortium name="DOE Joint Genome Institute"/>
            <person name="Roman V.A."/>
            <person name="Bojanowski C."/>
            <person name="Crable B.R."/>
            <person name="Wagner D.N."/>
            <person name="Hung C.S."/>
            <person name="Nadeau L.J."/>
            <person name="Schratz L."/>
            <person name="Haridas S."/>
            <person name="Pangilinan J."/>
            <person name="Lipzen A."/>
            <person name="Na H."/>
            <person name="Yan M."/>
            <person name="Ng V."/>
            <person name="Grigoriev I.V."/>
            <person name="Spatafora J.W."/>
            <person name="Barlow D."/>
            <person name="Biffinger J."/>
            <person name="Kelley-Loughnane N."/>
            <person name="Varaljay V.A."/>
            <person name="Crookes-Goodson W.J."/>
        </authorList>
    </citation>
    <scope>NUCLEOTIDE SEQUENCE</scope>
    <source>
        <strain evidence="9">5307AH</strain>
    </source>
</reference>
<feature type="compositionally biased region" description="Polar residues" evidence="7">
    <location>
        <begin position="45"/>
        <end position="78"/>
    </location>
</feature>
<dbReference type="GO" id="GO:0006312">
    <property type="term" value="P:mitotic recombination"/>
    <property type="evidence" value="ECO:0007669"/>
    <property type="project" value="TreeGrafter"/>
</dbReference>
<evidence type="ECO:0000313" key="9">
    <source>
        <dbReference type="EMBL" id="KAK1922718.1"/>
    </source>
</evidence>
<feature type="compositionally biased region" description="Basic and acidic residues" evidence="7">
    <location>
        <begin position="343"/>
        <end position="353"/>
    </location>
</feature>
<dbReference type="GO" id="GO:0003684">
    <property type="term" value="F:damaged DNA binding"/>
    <property type="evidence" value="ECO:0007669"/>
    <property type="project" value="InterPro"/>
</dbReference>
<comment type="subcellular location">
    <subcellularLocation>
        <location evidence="1">Nucleus</location>
    </subcellularLocation>
</comment>
<name>A0AAD9CY37_PAPLA</name>
<evidence type="ECO:0000256" key="5">
    <source>
        <dbReference type="ARBA" id="ARBA00023204"/>
    </source>
</evidence>
<feature type="region of interest" description="Disordered" evidence="7">
    <location>
        <begin position="301"/>
        <end position="374"/>
    </location>
</feature>
<keyword evidence="10" id="KW-1185">Reference proteome</keyword>
<sequence>MGEVAGNISATGAKSGPPIGPPGFQRASEVLRASSAALPGPSSVRDASNGTASAQPSSNGLGEGEQSSHASGSATNDTAPPVNAVKKPINRPATSKNAIVYNARRNPVLQSIKNVGIEIGDIVADYQVGTHNGVLFLSLKYHRLHPEYIHQRIEKMKNMYNVRILLVLCDINEHQQSLREISKIAIINNYTTFVAWSNEEVAQYLTTFKAYEHKGDDSLKEPIHQSYNEQFYHVMTSGKKVNKTDADNLASQFGSFANISKQSSKVLSTVKGLGATKVTSLIDAFNKPFLVGGLKREGADEAPTPVILNDTPVTASNDGPGEQDPEPVGSPDWPDEPAEDEEEGKRVEAWKDPLDEDDVEEEEAPATKRPRISG</sequence>
<dbReference type="Gene3D" id="1.10.150.20">
    <property type="entry name" value="5' to 3' exonuclease, C-terminal subdomain"/>
    <property type="match status" value="1"/>
</dbReference>
<dbReference type="Pfam" id="PF03834">
    <property type="entry name" value="Rad10"/>
    <property type="match status" value="1"/>
</dbReference>
<evidence type="ECO:0000256" key="7">
    <source>
        <dbReference type="SAM" id="MobiDB-lite"/>
    </source>
</evidence>
<evidence type="ECO:0000256" key="4">
    <source>
        <dbReference type="ARBA" id="ARBA00023125"/>
    </source>
</evidence>
<dbReference type="GO" id="GO:0006302">
    <property type="term" value="P:double-strand break repair"/>
    <property type="evidence" value="ECO:0007669"/>
    <property type="project" value="UniProtKB-ARBA"/>
</dbReference>
<dbReference type="GO" id="GO:0003697">
    <property type="term" value="F:single-stranded DNA binding"/>
    <property type="evidence" value="ECO:0007669"/>
    <property type="project" value="TreeGrafter"/>
</dbReference>
<keyword evidence="6" id="KW-0539">Nucleus</keyword>
<dbReference type="Proteomes" id="UP001182556">
    <property type="component" value="Unassembled WGS sequence"/>
</dbReference>
<evidence type="ECO:0000256" key="1">
    <source>
        <dbReference type="ARBA" id="ARBA00004123"/>
    </source>
</evidence>
<dbReference type="PANTHER" id="PTHR12749:SF0">
    <property type="entry name" value="DNA EXCISION REPAIR PROTEIN ERCC-1"/>
    <property type="match status" value="1"/>
</dbReference>
<dbReference type="InterPro" id="IPR010994">
    <property type="entry name" value="RuvA_2-like"/>
</dbReference>
<protein>
    <submittedName>
        <fullName evidence="9">Mating-type switching protein swi10</fullName>
    </submittedName>
</protein>
<evidence type="ECO:0000256" key="3">
    <source>
        <dbReference type="ARBA" id="ARBA00022763"/>
    </source>
</evidence>
<keyword evidence="5" id="KW-0234">DNA repair</keyword>
<feature type="compositionally biased region" description="Acidic residues" evidence="7">
    <location>
        <begin position="333"/>
        <end position="342"/>
    </location>
</feature>
<evidence type="ECO:0000256" key="6">
    <source>
        <dbReference type="ARBA" id="ARBA00023242"/>
    </source>
</evidence>
<evidence type="ECO:0000259" key="8">
    <source>
        <dbReference type="Pfam" id="PF03834"/>
    </source>
</evidence>
<proteinExistence type="inferred from homology"/>
<accession>A0AAD9CY37</accession>
<keyword evidence="3" id="KW-0227">DNA damage</keyword>
<keyword evidence="4" id="KW-0238">DNA-binding</keyword>
<dbReference type="NCBIfam" id="TIGR00597">
    <property type="entry name" value="rad10"/>
    <property type="match status" value="1"/>
</dbReference>
<comment type="caution">
    <text evidence="9">The sequence shown here is derived from an EMBL/GenBank/DDBJ whole genome shotgun (WGS) entry which is preliminary data.</text>
</comment>
<feature type="compositionally biased region" description="Acidic residues" evidence="7">
    <location>
        <begin position="354"/>
        <end position="364"/>
    </location>
</feature>
<dbReference type="GO" id="GO:0070914">
    <property type="term" value="P:UV-damage excision repair"/>
    <property type="evidence" value="ECO:0007669"/>
    <property type="project" value="TreeGrafter"/>
</dbReference>
<dbReference type="CDD" id="cd22325">
    <property type="entry name" value="ERCC1_C-like"/>
    <property type="match status" value="1"/>
</dbReference>
<comment type="similarity">
    <text evidence="2">Belongs to the ERCC1/RAD10/SWI10 family.</text>
</comment>
<dbReference type="SUPFAM" id="SSF52980">
    <property type="entry name" value="Restriction endonuclease-like"/>
    <property type="match status" value="1"/>
</dbReference>